<protein>
    <submittedName>
        <fullName evidence="2">Uncharacterized protein</fullName>
    </submittedName>
</protein>
<sequence length="211" mass="22672">MDGWILKDTYNLTQLPHGNSPSPLPPLPAPPIPAATLAPPGVRRRSFTLHKRPNSFIPAHIGIRDPRASPIFALTIASRLPPRGAEAAATLPPLHMRRHSGTGPRPEQRSRCAKQRGGGAEQRRAASGRAAAGGRGGWLPYRPIEDTPLHGLRGGAARANPVRREAVGIMTRMAASTLGIEASSHSPELSNPWGIPLHRHKVSDRVGFHLQ</sequence>
<evidence type="ECO:0000256" key="1">
    <source>
        <dbReference type="SAM" id="MobiDB-lite"/>
    </source>
</evidence>
<dbReference type="AlphaFoldDB" id="A0A8T0SPC9"/>
<gene>
    <name evidence="2" type="ORF">PVAP13_5KG523228</name>
</gene>
<keyword evidence="3" id="KW-1185">Reference proteome</keyword>
<accession>A0A8T0SPC9</accession>
<evidence type="ECO:0000313" key="3">
    <source>
        <dbReference type="Proteomes" id="UP000823388"/>
    </source>
</evidence>
<name>A0A8T0SPC9_PANVG</name>
<comment type="caution">
    <text evidence="2">The sequence shown here is derived from an EMBL/GenBank/DDBJ whole genome shotgun (WGS) entry which is preliminary data.</text>
</comment>
<dbReference type="EMBL" id="CM029045">
    <property type="protein sequence ID" value="KAG2600471.1"/>
    <property type="molecule type" value="Genomic_DNA"/>
</dbReference>
<dbReference type="Proteomes" id="UP000823388">
    <property type="component" value="Chromosome 5K"/>
</dbReference>
<reference evidence="2" key="1">
    <citation type="submission" date="2020-05" db="EMBL/GenBank/DDBJ databases">
        <title>WGS assembly of Panicum virgatum.</title>
        <authorList>
            <person name="Lovell J.T."/>
            <person name="Jenkins J."/>
            <person name="Shu S."/>
            <person name="Juenger T.E."/>
            <person name="Schmutz J."/>
        </authorList>
    </citation>
    <scope>NUCLEOTIDE SEQUENCE</scope>
    <source>
        <strain evidence="2">AP13</strain>
    </source>
</reference>
<organism evidence="2 3">
    <name type="scientific">Panicum virgatum</name>
    <name type="common">Blackwell switchgrass</name>
    <dbReference type="NCBI Taxonomy" id="38727"/>
    <lineage>
        <taxon>Eukaryota</taxon>
        <taxon>Viridiplantae</taxon>
        <taxon>Streptophyta</taxon>
        <taxon>Embryophyta</taxon>
        <taxon>Tracheophyta</taxon>
        <taxon>Spermatophyta</taxon>
        <taxon>Magnoliopsida</taxon>
        <taxon>Liliopsida</taxon>
        <taxon>Poales</taxon>
        <taxon>Poaceae</taxon>
        <taxon>PACMAD clade</taxon>
        <taxon>Panicoideae</taxon>
        <taxon>Panicodae</taxon>
        <taxon>Paniceae</taxon>
        <taxon>Panicinae</taxon>
        <taxon>Panicum</taxon>
        <taxon>Panicum sect. Hiantes</taxon>
    </lineage>
</organism>
<feature type="region of interest" description="Disordered" evidence="1">
    <location>
        <begin position="88"/>
        <end position="134"/>
    </location>
</feature>
<evidence type="ECO:0000313" key="2">
    <source>
        <dbReference type="EMBL" id="KAG2600471.1"/>
    </source>
</evidence>
<proteinExistence type="predicted"/>